<evidence type="ECO:0000256" key="2">
    <source>
        <dbReference type="SAM" id="SignalP"/>
    </source>
</evidence>
<dbReference type="OrthoDB" id="5377981at2"/>
<reference evidence="4 5" key="1">
    <citation type="journal article" date="2014" name="Antonie Van Leeuwenhoek">
        <title>Hyphomonas beringensis sp. nov. and Hyphomonas chukchiensis sp. nov., isolated from surface seawater of the Bering Sea and Chukchi Sea.</title>
        <authorList>
            <person name="Li C."/>
            <person name="Lai Q."/>
            <person name="Li G."/>
            <person name="Dong C."/>
            <person name="Wang J."/>
            <person name="Liao Y."/>
            <person name="Shao Z."/>
        </authorList>
    </citation>
    <scope>NUCLEOTIDE SEQUENCE [LARGE SCALE GENOMIC DNA]</scope>
    <source>
        <strain evidence="4 5">25B14_1</strain>
    </source>
</reference>
<feature type="transmembrane region" description="Helical" evidence="1">
    <location>
        <begin position="534"/>
        <end position="554"/>
    </location>
</feature>
<name>A0A062U5P8_9PROT</name>
<comment type="caution">
    <text evidence="4">The sequence shown here is derived from an EMBL/GenBank/DDBJ whole genome shotgun (WGS) entry which is preliminary data.</text>
</comment>
<organism evidence="4 5">
    <name type="scientific">Hyphomonas beringensis</name>
    <dbReference type="NCBI Taxonomy" id="1280946"/>
    <lineage>
        <taxon>Bacteria</taxon>
        <taxon>Pseudomonadati</taxon>
        <taxon>Pseudomonadota</taxon>
        <taxon>Alphaproteobacteria</taxon>
        <taxon>Hyphomonadales</taxon>
        <taxon>Hyphomonadaceae</taxon>
        <taxon>Hyphomonas</taxon>
    </lineage>
</organism>
<dbReference type="InterPro" id="IPR012338">
    <property type="entry name" value="Beta-lactam/transpept-like"/>
</dbReference>
<dbReference type="Gene3D" id="3.40.710.10">
    <property type="entry name" value="DD-peptidase/beta-lactamase superfamily"/>
    <property type="match status" value="1"/>
</dbReference>
<proteinExistence type="predicted"/>
<dbReference type="PATRIC" id="fig|1280946.3.peg.3144"/>
<evidence type="ECO:0000313" key="4">
    <source>
        <dbReference type="EMBL" id="KCZ51949.1"/>
    </source>
</evidence>
<keyword evidence="1" id="KW-0812">Transmembrane</keyword>
<feature type="transmembrane region" description="Helical" evidence="1">
    <location>
        <begin position="597"/>
        <end position="618"/>
    </location>
</feature>
<accession>A0A062U5P8</accession>
<keyword evidence="2" id="KW-0732">Signal</keyword>
<evidence type="ECO:0000259" key="3">
    <source>
        <dbReference type="Pfam" id="PF00144"/>
    </source>
</evidence>
<dbReference type="STRING" id="1280946.HY29_05270"/>
<dbReference type="eggNOG" id="COG1680">
    <property type="taxonomic scope" value="Bacteria"/>
</dbReference>
<feature type="domain" description="Beta-lactamase-related" evidence="3">
    <location>
        <begin position="54"/>
        <end position="371"/>
    </location>
</feature>
<sequence length="658" mass="70495">MFKLGIAFKIIAALGLCAVLFAFGCSSFAQGSDATATAEGAVPPNSKLVESFLEARLEPLVEEGVIPGAVITIVEGDRITVLRGLGYADIERRIPLDPRRTLVRIGSISKSFTAVAIHQLIQEGRISLDADANEYLRTEHIPEKFGAPVTVRDLLSHQAGFDGNISYVSSTRRDETQPGQGWISRQLRRLRPAGQVFAYDNSAYAVLGQILVDQEGMPYGDVIKKRIFEPLGMRNSVIGIPVDREGEIATCYNRASGELVVCEHQLLMETYGAAGDISLTGEDMGKFLIALLNKGEANGARILEDAEFNAFSSISSRLHEDGPGVALGAYEMGPPGHHVFGHSGGIRGGSSFYAVMPEEDIAVFVSINASLSTDVISTLSGIVSLATAPSVENNFDPGDLMTYEFPAAVPGLFNSVPDTGVSEQHCALGELEGEYQYLRATMFSSLTMRLLGPLALTPVEVERLEDGSWRIEGEGPYDEISPCLFKLRGASYADGQMSTLIGFTKTEDGTIIGGSHPLAAWAKVPWHASAMISVVPYFVSILGLIIIGLAGSVFSSASRRLHVAALGGGVLLLLGLVCEMQFETPVYQYGGHVLPVLAWRIALNIGLVLIAFSVILAVRRMVSRGRGVPGRITVFLIVTAGVISLLLSAYWGVLGKFL</sequence>
<dbReference type="Proteomes" id="UP000027037">
    <property type="component" value="Unassembled WGS sequence"/>
</dbReference>
<dbReference type="RefSeq" id="WP_034798683.1">
    <property type="nucleotide sequence ID" value="NZ_AWFF01000076.1"/>
</dbReference>
<feature type="transmembrane region" description="Helical" evidence="1">
    <location>
        <begin position="630"/>
        <end position="653"/>
    </location>
</feature>
<protein>
    <recommendedName>
        <fullName evidence="3">Beta-lactamase-related domain-containing protein</fullName>
    </recommendedName>
</protein>
<keyword evidence="5" id="KW-1185">Reference proteome</keyword>
<gene>
    <name evidence="4" type="ORF">HY29_05270</name>
</gene>
<feature type="transmembrane region" description="Helical" evidence="1">
    <location>
        <begin position="561"/>
        <end position="577"/>
    </location>
</feature>
<dbReference type="PROSITE" id="PS51257">
    <property type="entry name" value="PROKAR_LIPOPROTEIN"/>
    <property type="match status" value="1"/>
</dbReference>
<dbReference type="PANTHER" id="PTHR46825:SF9">
    <property type="entry name" value="BETA-LACTAMASE-RELATED DOMAIN-CONTAINING PROTEIN"/>
    <property type="match status" value="1"/>
</dbReference>
<feature type="signal peptide" evidence="2">
    <location>
        <begin position="1"/>
        <end position="31"/>
    </location>
</feature>
<evidence type="ECO:0000313" key="5">
    <source>
        <dbReference type="Proteomes" id="UP000027037"/>
    </source>
</evidence>
<dbReference type="InterPro" id="IPR001466">
    <property type="entry name" value="Beta-lactam-related"/>
</dbReference>
<keyword evidence="1" id="KW-0472">Membrane</keyword>
<evidence type="ECO:0000256" key="1">
    <source>
        <dbReference type="SAM" id="Phobius"/>
    </source>
</evidence>
<dbReference type="PANTHER" id="PTHR46825">
    <property type="entry name" value="D-ALANYL-D-ALANINE-CARBOXYPEPTIDASE/ENDOPEPTIDASE AMPH"/>
    <property type="match status" value="1"/>
</dbReference>
<dbReference type="SUPFAM" id="SSF56601">
    <property type="entry name" value="beta-lactamase/transpeptidase-like"/>
    <property type="match status" value="1"/>
</dbReference>
<dbReference type="EMBL" id="AWFF01000076">
    <property type="protein sequence ID" value="KCZ51949.1"/>
    <property type="molecule type" value="Genomic_DNA"/>
</dbReference>
<dbReference type="InterPro" id="IPR050491">
    <property type="entry name" value="AmpC-like"/>
</dbReference>
<feature type="chain" id="PRO_5001614347" description="Beta-lactamase-related domain-containing protein" evidence="2">
    <location>
        <begin position="32"/>
        <end position="658"/>
    </location>
</feature>
<dbReference type="Pfam" id="PF00144">
    <property type="entry name" value="Beta-lactamase"/>
    <property type="match status" value="1"/>
</dbReference>
<dbReference type="AlphaFoldDB" id="A0A062U5P8"/>
<keyword evidence="1" id="KW-1133">Transmembrane helix</keyword>